<organism evidence="1 2">
    <name type="scientific">Cyclospora cayetanensis</name>
    <dbReference type="NCBI Taxonomy" id="88456"/>
    <lineage>
        <taxon>Eukaryota</taxon>
        <taxon>Sar</taxon>
        <taxon>Alveolata</taxon>
        <taxon>Apicomplexa</taxon>
        <taxon>Conoidasida</taxon>
        <taxon>Coccidia</taxon>
        <taxon>Eucoccidiorida</taxon>
        <taxon>Eimeriorina</taxon>
        <taxon>Eimeriidae</taxon>
        <taxon>Cyclospora</taxon>
    </lineage>
</organism>
<protein>
    <submittedName>
        <fullName evidence="1">Uncharacterized protein</fullName>
    </submittedName>
</protein>
<comment type="caution">
    <text evidence="1">The sequence shown here is derived from an EMBL/GenBank/DDBJ whole genome shotgun (WGS) entry which is preliminary data.</text>
</comment>
<accession>A0A1D3CS45</accession>
<sequence>MNASDVLKLISSAVCCVHLLEALFRDSTVHGLRAGPSSGPLHLDSYGRPVHLAEPGRIWNVSPSAQGTGVLSASLPETPSVTIPGSTEPNLHYGTLQLKDGTVLDRSPTVPAASSASFQPVQVNAEHLDRKTKLLIVSRPIYRIEIGNRHQIETPSHFNSAVLDRVQGAVALFGRQMRSVRWKGLYPGVSSAAASYLSSERDYTHTCPEYWRFDEPSGTCQPPKVLVKRAQEDAEHAEELALMWQSYTGSYRDTGEIRRMAAPERLAGLFWRSLPQRLDKRDEFRSMPGTVRLRKTAPSVQRDGSQHEIVKKEMLKSVCEVECPPAETWEPAGISSVATSSNLLEGTASTSEAFELPVCPRILFCFSGQVPHTGVTLG</sequence>
<evidence type="ECO:0000313" key="1">
    <source>
        <dbReference type="EMBL" id="OEH74024.1"/>
    </source>
</evidence>
<gene>
    <name evidence="1" type="ORF">cyc_01751</name>
</gene>
<evidence type="ECO:0000313" key="2">
    <source>
        <dbReference type="Proteomes" id="UP000095192"/>
    </source>
</evidence>
<name>A0A1D3CS45_9EIME</name>
<dbReference type="EMBL" id="JROU02002170">
    <property type="protein sequence ID" value="OEH74024.1"/>
    <property type="molecule type" value="Genomic_DNA"/>
</dbReference>
<dbReference type="AlphaFoldDB" id="A0A1D3CS45"/>
<dbReference type="VEuPathDB" id="ToxoDB:cyc_01751"/>
<proteinExistence type="predicted"/>
<keyword evidence="2" id="KW-1185">Reference proteome</keyword>
<dbReference type="InParanoid" id="A0A1D3CS45"/>
<dbReference type="Proteomes" id="UP000095192">
    <property type="component" value="Unassembled WGS sequence"/>
</dbReference>
<reference evidence="1 2" key="1">
    <citation type="journal article" date="2016" name="BMC Genomics">
        <title>Comparative genomics reveals Cyclospora cayetanensis possesses coccidia-like metabolism and invasion components but unique surface antigens.</title>
        <authorList>
            <person name="Liu S."/>
            <person name="Wang L."/>
            <person name="Zheng H."/>
            <person name="Xu Z."/>
            <person name="Roellig D.M."/>
            <person name="Li N."/>
            <person name="Frace M.A."/>
            <person name="Tang K."/>
            <person name="Arrowood M.J."/>
            <person name="Moss D.M."/>
            <person name="Zhang L."/>
            <person name="Feng Y."/>
            <person name="Xiao L."/>
        </authorList>
    </citation>
    <scope>NUCLEOTIDE SEQUENCE [LARGE SCALE GENOMIC DNA]</scope>
    <source>
        <strain evidence="1 2">CHN_HEN01</strain>
    </source>
</reference>
<dbReference type="VEuPathDB" id="ToxoDB:LOC34618708"/>